<dbReference type="AlphaFoldDB" id="A0A1R3HYZ4"/>
<keyword evidence="3" id="KW-1185">Reference proteome</keyword>
<dbReference type="Proteomes" id="UP000187203">
    <property type="component" value="Unassembled WGS sequence"/>
</dbReference>
<accession>A0A1R3HYZ4</accession>
<dbReference type="Pfam" id="PF04059">
    <property type="entry name" value="RRM_2"/>
    <property type="match status" value="1"/>
</dbReference>
<evidence type="ECO:0000313" key="2">
    <source>
        <dbReference type="EMBL" id="OMO75566.1"/>
    </source>
</evidence>
<dbReference type="InterPro" id="IPR007201">
    <property type="entry name" value="Mei2-like_Rrm_C"/>
</dbReference>
<dbReference type="SUPFAM" id="SSF54928">
    <property type="entry name" value="RNA-binding domain, RBD"/>
    <property type="match status" value="1"/>
</dbReference>
<sequence length="279" mass="31838">MEKKTNERRLNPNALEYVPTPKFSPSITPPFPIEYQRGLPSLLPHEPNFIAPICYFSDPNHHSYPHDQNGAQHTSLPQENMAVAPDTSPVLITDQEALLEPKVIMGNHGEIIRGPRCKNGNRNQKHFSRQEMLKNILDQHCIEMNEKAESKEEEPLSAFDFLYLPIDFGTEANKGYAFVNFTNAGAVRKFFDGWNGKRWDCFQSNKIREICFAKLQGIEQLLQHFKKMEFPSEDFQPVAFNPARNGSKQEVEETKVGRCTGMALGPRATKTKPKHKLLT</sequence>
<dbReference type="GO" id="GO:0003676">
    <property type="term" value="F:nucleic acid binding"/>
    <property type="evidence" value="ECO:0007669"/>
    <property type="project" value="InterPro"/>
</dbReference>
<reference evidence="3" key="1">
    <citation type="submission" date="2013-09" db="EMBL/GenBank/DDBJ databases">
        <title>Corchorus olitorius genome sequencing.</title>
        <authorList>
            <person name="Alam M."/>
            <person name="Haque M.S."/>
            <person name="Islam M.S."/>
            <person name="Emdad E.M."/>
            <person name="Islam M.M."/>
            <person name="Ahmed B."/>
            <person name="Halim A."/>
            <person name="Hossen Q.M.M."/>
            <person name="Hossain M.Z."/>
            <person name="Ahmed R."/>
            <person name="Khan M.M."/>
            <person name="Islam R."/>
            <person name="Rashid M.M."/>
            <person name="Khan S.A."/>
            <person name="Rahman M.S."/>
            <person name="Alam M."/>
            <person name="Yahiya A.S."/>
            <person name="Khan M.S."/>
            <person name="Azam M.S."/>
            <person name="Haque T."/>
            <person name="Lashkar M.Z.H."/>
            <person name="Akhand A.I."/>
            <person name="Morshed G."/>
            <person name="Roy S."/>
            <person name="Uddin K.S."/>
            <person name="Rabeya T."/>
            <person name="Hossain A.S."/>
            <person name="Chowdhury A."/>
            <person name="Snigdha A.R."/>
            <person name="Mortoza M.S."/>
            <person name="Matin S.A."/>
            <person name="Hoque S.M.E."/>
            <person name="Islam M.K."/>
            <person name="Roy D.K."/>
            <person name="Haider R."/>
            <person name="Moosa M.M."/>
            <person name="Elias S.M."/>
            <person name="Hasan A.M."/>
            <person name="Jahan S."/>
            <person name="Shafiuddin M."/>
            <person name="Mahmood N."/>
            <person name="Shommy N.S."/>
        </authorList>
    </citation>
    <scope>NUCLEOTIDE SEQUENCE [LARGE SCALE GENOMIC DNA]</scope>
    <source>
        <strain evidence="3">cv. O-4</strain>
    </source>
</reference>
<dbReference type="InterPro" id="IPR035979">
    <property type="entry name" value="RBD_domain_sf"/>
</dbReference>
<name>A0A1R3HYZ4_9ROSI</name>
<dbReference type="EMBL" id="AWUE01019198">
    <property type="protein sequence ID" value="OMO75566.1"/>
    <property type="molecule type" value="Genomic_DNA"/>
</dbReference>
<dbReference type="OrthoDB" id="1000715at2759"/>
<comment type="caution">
    <text evidence="2">The sequence shown here is derived from an EMBL/GenBank/DDBJ whole genome shotgun (WGS) entry which is preliminary data.</text>
</comment>
<feature type="domain" description="Mei2-like C-terminal RNA recognition motif" evidence="1">
    <location>
        <begin position="132"/>
        <end position="226"/>
    </location>
</feature>
<organism evidence="2 3">
    <name type="scientific">Corchorus olitorius</name>
    <dbReference type="NCBI Taxonomy" id="93759"/>
    <lineage>
        <taxon>Eukaryota</taxon>
        <taxon>Viridiplantae</taxon>
        <taxon>Streptophyta</taxon>
        <taxon>Embryophyta</taxon>
        <taxon>Tracheophyta</taxon>
        <taxon>Spermatophyta</taxon>
        <taxon>Magnoliopsida</taxon>
        <taxon>eudicotyledons</taxon>
        <taxon>Gunneridae</taxon>
        <taxon>Pentapetalae</taxon>
        <taxon>rosids</taxon>
        <taxon>malvids</taxon>
        <taxon>Malvales</taxon>
        <taxon>Malvaceae</taxon>
        <taxon>Grewioideae</taxon>
        <taxon>Apeibeae</taxon>
        <taxon>Corchorus</taxon>
    </lineage>
</organism>
<gene>
    <name evidence="2" type="ORF">COLO4_26027</name>
</gene>
<proteinExistence type="predicted"/>
<evidence type="ECO:0000259" key="1">
    <source>
        <dbReference type="Pfam" id="PF04059"/>
    </source>
</evidence>
<protein>
    <submittedName>
        <fullName evidence="2">RNA recognition motif 2</fullName>
    </submittedName>
</protein>
<evidence type="ECO:0000313" key="3">
    <source>
        <dbReference type="Proteomes" id="UP000187203"/>
    </source>
</evidence>